<dbReference type="EMBL" id="KZ293463">
    <property type="protein sequence ID" value="PBK62839.1"/>
    <property type="molecule type" value="Genomic_DNA"/>
</dbReference>
<dbReference type="Proteomes" id="UP000218334">
    <property type="component" value="Unassembled WGS sequence"/>
</dbReference>
<proteinExistence type="predicted"/>
<sequence>MSSPTRDQDQRWAARWWHPAARQTDEESTQHLPLMNPFRLRNHPETQPPAPAMYPEPLFPPQRRTTGTYGLTTNSSPLPPTIQMTYHPRNGPWYQSDPVPSWLSPQCPASASSYDPPPDLFQMSPAAWRMISSETLRTQTPDPPEDLRPQCLDTPDWLRPHGQLEGSQNEASPSPPTMRTTSTPSPYPYPYPLPDLEAEATSSTQTALTMSGLHSLPLTKKSSGPNAPRPGSYKEAMSRLATISERATKPPWTSTSQQEKSPYPNRRGRRSSPHGSSLTETEKYTARDQGLNYTVNTGRDTRMNNATWTPMAATFKASNSVS</sequence>
<dbReference type="AlphaFoldDB" id="A0A2H3AVR7"/>
<organism evidence="2 3">
    <name type="scientific">Armillaria solidipes</name>
    <dbReference type="NCBI Taxonomy" id="1076256"/>
    <lineage>
        <taxon>Eukaryota</taxon>
        <taxon>Fungi</taxon>
        <taxon>Dikarya</taxon>
        <taxon>Basidiomycota</taxon>
        <taxon>Agaricomycotina</taxon>
        <taxon>Agaricomycetes</taxon>
        <taxon>Agaricomycetidae</taxon>
        <taxon>Agaricales</taxon>
        <taxon>Marasmiineae</taxon>
        <taxon>Physalacriaceae</taxon>
        <taxon>Armillaria</taxon>
    </lineage>
</organism>
<accession>A0A2H3AVR7</accession>
<gene>
    <name evidence="2" type="ORF">ARMSODRAFT_1024593</name>
</gene>
<feature type="compositionally biased region" description="Pro residues" evidence="1">
    <location>
        <begin position="46"/>
        <end position="60"/>
    </location>
</feature>
<evidence type="ECO:0000313" key="2">
    <source>
        <dbReference type="EMBL" id="PBK62839.1"/>
    </source>
</evidence>
<keyword evidence="3" id="KW-1185">Reference proteome</keyword>
<evidence type="ECO:0000313" key="3">
    <source>
        <dbReference type="Proteomes" id="UP000218334"/>
    </source>
</evidence>
<feature type="compositionally biased region" description="Polar residues" evidence="1">
    <location>
        <begin position="63"/>
        <end position="76"/>
    </location>
</feature>
<feature type="compositionally biased region" description="Polar residues" evidence="1">
    <location>
        <begin position="200"/>
        <end position="209"/>
    </location>
</feature>
<feature type="region of interest" description="Disordered" evidence="1">
    <location>
        <begin position="1"/>
        <end position="80"/>
    </location>
</feature>
<name>A0A2H3AVR7_9AGAR</name>
<protein>
    <submittedName>
        <fullName evidence="2">Uncharacterized protein</fullName>
    </submittedName>
</protein>
<feature type="compositionally biased region" description="Basic and acidic residues" evidence="1">
    <location>
        <begin position="1"/>
        <end position="12"/>
    </location>
</feature>
<feature type="region of interest" description="Disordered" evidence="1">
    <location>
        <begin position="136"/>
        <end position="298"/>
    </location>
</feature>
<feature type="compositionally biased region" description="Polar residues" evidence="1">
    <location>
        <begin position="251"/>
        <end position="260"/>
    </location>
</feature>
<feature type="compositionally biased region" description="Low complexity" evidence="1">
    <location>
        <begin position="13"/>
        <end position="22"/>
    </location>
</feature>
<reference evidence="3" key="1">
    <citation type="journal article" date="2017" name="Nat. Ecol. Evol.">
        <title>Genome expansion and lineage-specific genetic innovations in the forest pathogenic fungi Armillaria.</title>
        <authorList>
            <person name="Sipos G."/>
            <person name="Prasanna A.N."/>
            <person name="Walter M.C."/>
            <person name="O'Connor E."/>
            <person name="Balint B."/>
            <person name="Krizsan K."/>
            <person name="Kiss B."/>
            <person name="Hess J."/>
            <person name="Varga T."/>
            <person name="Slot J."/>
            <person name="Riley R."/>
            <person name="Boka B."/>
            <person name="Rigling D."/>
            <person name="Barry K."/>
            <person name="Lee J."/>
            <person name="Mihaltcheva S."/>
            <person name="LaButti K."/>
            <person name="Lipzen A."/>
            <person name="Waldron R."/>
            <person name="Moloney N.M."/>
            <person name="Sperisen C."/>
            <person name="Kredics L."/>
            <person name="Vagvoelgyi C."/>
            <person name="Patrignani A."/>
            <person name="Fitzpatrick D."/>
            <person name="Nagy I."/>
            <person name="Doyle S."/>
            <person name="Anderson J.B."/>
            <person name="Grigoriev I.V."/>
            <person name="Gueldener U."/>
            <person name="Muensterkoetter M."/>
            <person name="Nagy L.G."/>
        </authorList>
    </citation>
    <scope>NUCLEOTIDE SEQUENCE [LARGE SCALE GENOMIC DNA]</scope>
    <source>
        <strain evidence="3">28-4</strain>
    </source>
</reference>
<evidence type="ECO:0000256" key="1">
    <source>
        <dbReference type="SAM" id="MobiDB-lite"/>
    </source>
</evidence>